<keyword evidence="3" id="KW-1185">Reference proteome</keyword>
<comment type="caution">
    <text evidence="2">The sequence shown here is derived from an EMBL/GenBank/DDBJ whole genome shotgun (WGS) entry which is preliminary data.</text>
</comment>
<evidence type="ECO:0000313" key="2">
    <source>
        <dbReference type="EMBL" id="PCR89298.1"/>
    </source>
</evidence>
<gene>
    <name evidence="2" type="ORF">CP557_01350</name>
</gene>
<dbReference type="EMBL" id="NXNI01000001">
    <property type="protein sequence ID" value="PCR89298.1"/>
    <property type="molecule type" value="Genomic_DNA"/>
</dbReference>
<reference evidence="2 3" key="1">
    <citation type="submission" date="2017-09" db="EMBL/GenBank/DDBJ databases">
        <title>Genome sequences of Natrinema ejinorence JCM 13890T.</title>
        <authorList>
            <person name="Roh S.W."/>
            <person name="Kim Y.B."/>
            <person name="Kim J.Y."/>
        </authorList>
    </citation>
    <scope>NUCLEOTIDE SEQUENCE [LARGE SCALE GENOMIC DNA]</scope>
    <source>
        <strain evidence="2 3">JCM 13890</strain>
    </source>
</reference>
<dbReference type="Pfam" id="PF21818">
    <property type="entry name" value="DUF6884"/>
    <property type="match status" value="1"/>
</dbReference>
<proteinExistence type="predicted"/>
<evidence type="ECO:0000313" key="3">
    <source>
        <dbReference type="Proteomes" id="UP000219689"/>
    </source>
</evidence>
<feature type="domain" description="DUF6884" evidence="1">
    <location>
        <begin position="17"/>
        <end position="101"/>
    </location>
</feature>
<evidence type="ECO:0000259" key="1">
    <source>
        <dbReference type="Pfam" id="PF21818"/>
    </source>
</evidence>
<dbReference type="Proteomes" id="UP000219689">
    <property type="component" value="Unassembled WGS sequence"/>
</dbReference>
<accession>A0A2A5QR19</accession>
<dbReference type="PROSITE" id="PS51257">
    <property type="entry name" value="PROKAR_LIPOPROTEIN"/>
    <property type="match status" value="1"/>
</dbReference>
<organism evidence="2 3">
    <name type="scientific">Natrinema ejinorense</name>
    <dbReference type="NCBI Taxonomy" id="373386"/>
    <lineage>
        <taxon>Archaea</taxon>
        <taxon>Methanobacteriati</taxon>
        <taxon>Methanobacteriota</taxon>
        <taxon>Stenosarchaea group</taxon>
        <taxon>Halobacteria</taxon>
        <taxon>Halobacteriales</taxon>
        <taxon>Natrialbaceae</taxon>
        <taxon>Natrinema</taxon>
    </lineage>
</organism>
<name>A0A2A5QR19_9EURY</name>
<dbReference type="InterPro" id="IPR049251">
    <property type="entry name" value="DUF6884"/>
</dbReference>
<sequence>MNLDRDSETNQAIQTFAIVSCGSKKADKETAAEDLYTSAHFQFKRRWAELYCDNWLILSAEHGLVGPGWCLEPYDTSVRDLDEDELQEWRADVEQALWYRSNSYEGNSCGNDVAWKDFPEDFSPNFELMMLTGQAYLEPFGDFFEETFPAPVYYPLEGKRIGEQNQWLKTWIEAHPSLEDITEETAVAIDFNHQVLEEDSGADIYYARHESGRIMVVSKDRTGNWSAEVLNDTPEEGVLNSPATAMRDNRCWTIPASEIPDVDAIEWEAEPTLADFAEGSA</sequence>
<protein>
    <recommendedName>
        <fullName evidence="1">DUF6884 domain-containing protein</fullName>
    </recommendedName>
</protein>
<dbReference type="AlphaFoldDB" id="A0A2A5QR19"/>